<keyword evidence="2" id="KW-1185">Reference proteome</keyword>
<dbReference type="EMBL" id="JACEIK010000301">
    <property type="protein sequence ID" value="MCD7454415.1"/>
    <property type="molecule type" value="Genomic_DNA"/>
</dbReference>
<sequence length="209" mass="23633">MVPFKRSSSSGRYYSLEKNVQLQKVSRFCCAGRKCCWLRNVMDRTSFRSPRGDALLGQFVQLKSNVITPRFEWPQKREGGWATGRISQILPNGCLVVRFPGRMVFGSEPNTFLADPAEVIQVSFDTCPGIIEKYQHLEDFHWSIRPLSIAFTLLTAAKLGVSVGKCINAKLKKEPDLITRRPVIVAVLKMARLVANRAWFSTNCCTYPV</sequence>
<name>A0ABS8S7F9_DATST</name>
<dbReference type="PANTHER" id="PTHR47209">
    <property type="entry name" value="OS06G0639500 PROTEIN"/>
    <property type="match status" value="1"/>
</dbReference>
<dbReference type="PANTHER" id="PTHR47209:SF10">
    <property type="entry name" value="E3 UBIQUITIN-PROTEIN LIGASE KEG-LIKE"/>
    <property type="match status" value="1"/>
</dbReference>
<dbReference type="InterPro" id="IPR053293">
    <property type="entry name" value="OCM_Kinase"/>
</dbReference>
<dbReference type="Proteomes" id="UP000823775">
    <property type="component" value="Unassembled WGS sequence"/>
</dbReference>
<evidence type="ECO:0000313" key="2">
    <source>
        <dbReference type="Proteomes" id="UP000823775"/>
    </source>
</evidence>
<reference evidence="1 2" key="1">
    <citation type="journal article" date="2021" name="BMC Genomics">
        <title>Datura genome reveals duplications of psychoactive alkaloid biosynthetic genes and high mutation rate following tissue culture.</title>
        <authorList>
            <person name="Rajewski A."/>
            <person name="Carter-House D."/>
            <person name="Stajich J."/>
            <person name="Litt A."/>
        </authorList>
    </citation>
    <scope>NUCLEOTIDE SEQUENCE [LARGE SCALE GENOMIC DNA]</scope>
    <source>
        <strain evidence="1">AR-01</strain>
    </source>
</reference>
<gene>
    <name evidence="1" type="ORF">HAX54_024814</name>
</gene>
<evidence type="ECO:0000313" key="1">
    <source>
        <dbReference type="EMBL" id="MCD7454415.1"/>
    </source>
</evidence>
<proteinExistence type="predicted"/>
<organism evidence="1 2">
    <name type="scientific">Datura stramonium</name>
    <name type="common">Jimsonweed</name>
    <name type="synonym">Common thornapple</name>
    <dbReference type="NCBI Taxonomy" id="4076"/>
    <lineage>
        <taxon>Eukaryota</taxon>
        <taxon>Viridiplantae</taxon>
        <taxon>Streptophyta</taxon>
        <taxon>Embryophyta</taxon>
        <taxon>Tracheophyta</taxon>
        <taxon>Spermatophyta</taxon>
        <taxon>Magnoliopsida</taxon>
        <taxon>eudicotyledons</taxon>
        <taxon>Gunneridae</taxon>
        <taxon>Pentapetalae</taxon>
        <taxon>asterids</taxon>
        <taxon>lamiids</taxon>
        <taxon>Solanales</taxon>
        <taxon>Solanaceae</taxon>
        <taxon>Solanoideae</taxon>
        <taxon>Datureae</taxon>
        <taxon>Datura</taxon>
    </lineage>
</organism>
<comment type="caution">
    <text evidence="1">The sequence shown here is derived from an EMBL/GenBank/DDBJ whole genome shotgun (WGS) entry which is preliminary data.</text>
</comment>
<accession>A0ABS8S7F9</accession>
<protein>
    <submittedName>
        <fullName evidence="1">Uncharacterized protein</fullName>
    </submittedName>
</protein>